<organism evidence="7 8">
    <name type="scientific">Candidimonas nitroreducens</name>
    <dbReference type="NCBI Taxonomy" id="683354"/>
    <lineage>
        <taxon>Bacteria</taxon>
        <taxon>Pseudomonadati</taxon>
        <taxon>Pseudomonadota</taxon>
        <taxon>Betaproteobacteria</taxon>
        <taxon>Burkholderiales</taxon>
        <taxon>Alcaligenaceae</taxon>
        <taxon>Candidimonas</taxon>
    </lineage>
</organism>
<proteinExistence type="predicted"/>
<dbReference type="SUPFAM" id="SSF46689">
    <property type="entry name" value="Homeodomain-like"/>
    <property type="match status" value="1"/>
</dbReference>
<dbReference type="Gene3D" id="1.10.10.10">
    <property type="entry name" value="Winged helix-like DNA-binding domain superfamily/Winged helix DNA-binding domain"/>
    <property type="match status" value="1"/>
</dbReference>
<dbReference type="CDD" id="cd05013">
    <property type="entry name" value="SIS_RpiR"/>
    <property type="match status" value="1"/>
</dbReference>
<accession>A0A225M6B3</accession>
<keyword evidence="4" id="KW-0804">Transcription</keyword>
<dbReference type="GO" id="GO:0097367">
    <property type="term" value="F:carbohydrate derivative binding"/>
    <property type="evidence" value="ECO:0007669"/>
    <property type="project" value="InterPro"/>
</dbReference>
<dbReference type="GO" id="GO:0003700">
    <property type="term" value="F:DNA-binding transcription factor activity"/>
    <property type="evidence" value="ECO:0007669"/>
    <property type="project" value="InterPro"/>
</dbReference>
<dbReference type="Proteomes" id="UP000214603">
    <property type="component" value="Unassembled WGS sequence"/>
</dbReference>
<dbReference type="InterPro" id="IPR009057">
    <property type="entry name" value="Homeodomain-like_sf"/>
</dbReference>
<evidence type="ECO:0000259" key="6">
    <source>
        <dbReference type="PROSITE" id="PS51464"/>
    </source>
</evidence>
<evidence type="ECO:0000256" key="2">
    <source>
        <dbReference type="ARBA" id="ARBA00023125"/>
    </source>
</evidence>
<dbReference type="OrthoDB" id="8713538at2"/>
<dbReference type="InterPro" id="IPR035472">
    <property type="entry name" value="RpiR-like_SIS"/>
</dbReference>
<dbReference type="AlphaFoldDB" id="A0A225M6B3"/>
<dbReference type="InterPro" id="IPR000281">
    <property type="entry name" value="HTH_RpiR"/>
</dbReference>
<dbReference type="Pfam" id="PF01418">
    <property type="entry name" value="HTH_6"/>
    <property type="match status" value="1"/>
</dbReference>
<keyword evidence="8" id="KW-1185">Reference proteome</keyword>
<dbReference type="PANTHER" id="PTHR30514">
    <property type="entry name" value="GLUCOKINASE"/>
    <property type="match status" value="1"/>
</dbReference>
<dbReference type="Pfam" id="PF01380">
    <property type="entry name" value="SIS"/>
    <property type="match status" value="1"/>
</dbReference>
<dbReference type="InterPro" id="IPR046348">
    <property type="entry name" value="SIS_dom_sf"/>
</dbReference>
<dbReference type="RefSeq" id="WP_088604893.1">
    <property type="nucleotide sequence ID" value="NZ_NJIH01000010.1"/>
</dbReference>
<evidence type="ECO:0000256" key="1">
    <source>
        <dbReference type="ARBA" id="ARBA00023015"/>
    </source>
</evidence>
<evidence type="ECO:0000313" key="8">
    <source>
        <dbReference type="Proteomes" id="UP000214603"/>
    </source>
</evidence>
<dbReference type="SUPFAM" id="SSF53697">
    <property type="entry name" value="SIS domain"/>
    <property type="match status" value="1"/>
</dbReference>
<dbReference type="InterPro" id="IPR001347">
    <property type="entry name" value="SIS_dom"/>
</dbReference>
<dbReference type="PROSITE" id="PS51071">
    <property type="entry name" value="HTH_RPIR"/>
    <property type="match status" value="1"/>
</dbReference>
<keyword evidence="3" id="KW-0324">Glycolysis</keyword>
<keyword evidence="2 7" id="KW-0238">DNA-binding</keyword>
<sequence>MPAPHTLDELIHRIKSCYEDLSPQFQAGARYLIDHPIQVSTLSARKLAVLAQVQPATLVRLAQHLGYDGWDAMKSVFTRDFQLPPGSYAARAQSLVQRPETIQAVWETAIAQHSRNLNALSLANQKTMTQVVEQLRKAKRILVAGFRSCYPAAFNLRYLCNLFRSDVHLLHNTGGTMDMDLHHLHSDDTVVLISYDPYSREISVVANAAYEAGCHIITLCDSQLAPIALKADDVMTFPTQGNSFIPSTVALHALVEMLAQQLLVRGGEEAIGQLARTETRLRASKAYL</sequence>
<feature type="domain" description="SIS" evidence="6">
    <location>
        <begin position="131"/>
        <end position="268"/>
    </location>
</feature>
<dbReference type="InterPro" id="IPR047640">
    <property type="entry name" value="RpiR-like"/>
</dbReference>
<dbReference type="InterPro" id="IPR036388">
    <property type="entry name" value="WH-like_DNA-bd_sf"/>
</dbReference>
<dbReference type="PROSITE" id="PS51464">
    <property type="entry name" value="SIS"/>
    <property type="match status" value="1"/>
</dbReference>
<feature type="domain" description="HTH rpiR-type" evidence="5">
    <location>
        <begin position="8"/>
        <end position="84"/>
    </location>
</feature>
<reference evidence="8" key="1">
    <citation type="submission" date="2017-06" db="EMBL/GenBank/DDBJ databases">
        <title>Herbaspirillum phytohormonus sp. nov., isolated from the root nodule of Robinia pseudoacacia in lead-zinc mine.</title>
        <authorList>
            <person name="Fan M."/>
            <person name="Lin Y."/>
        </authorList>
    </citation>
    <scope>NUCLEOTIDE SEQUENCE [LARGE SCALE GENOMIC DNA]</scope>
    <source>
        <strain evidence="8">SC-089</strain>
    </source>
</reference>
<evidence type="ECO:0000256" key="3">
    <source>
        <dbReference type="ARBA" id="ARBA00023152"/>
    </source>
</evidence>
<protein>
    <submittedName>
        <fullName evidence="7">DNA-binding protein</fullName>
    </submittedName>
</protein>
<name>A0A225M6B3_9BURK</name>
<keyword evidence="1" id="KW-0805">Transcription regulation</keyword>
<evidence type="ECO:0000313" key="7">
    <source>
        <dbReference type="EMBL" id="OWT56885.1"/>
    </source>
</evidence>
<dbReference type="GO" id="GO:0006096">
    <property type="term" value="P:glycolytic process"/>
    <property type="evidence" value="ECO:0007669"/>
    <property type="project" value="UniProtKB-KW"/>
</dbReference>
<gene>
    <name evidence="7" type="ORF">CEY11_18590</name>
</gene>
<dbReference type="PANTHER" id="PTHR30514:SF18">
    <property type="entry name" value="RPIR-FAMILY TRANSCRIPTIONAL REGULATOR"/>
    <property type="match status" value="1"/>
</dbReference>
<evidence type="ECO:0000259" key="5">
    <source>
        <dbReference type="PROSITE" id="PS51071"/>
    </source>
</evidence>
<dbReference type="GO" id="GO:0003677">
    <property type="term" value="F:DNA binding"/>
    <property type="evidence" value="ECO:0007669"/>
    <property type="project" value="UniProtKB-KW"/>
</dbReference>
<dbReference type="EMBL" id="NJIH01000010">
    <property type="protein sequence ID" value="OWT56885.1"/>
    <property type="molecule type" value="Genomic_DNA"/>
</dbReference>
<evidence type="ECO:0000256" key="4">
    <source>
        <dbReference type="ARBA" id="ARBA00023163"/>
    </source>
</evidence>
<dbReference type="Gene3D" id="3.40.50.10490">
    <property type="entry name" value="Glucose-6-phosphate isomerase like protein, domain 1"/>
    <property type="match status" value="1"/>
</dbReference>
<comment type="caution">
    <text evidence="7">The sequence shown here is derived from an EMBL/GenBank/DDBJ whole genome shotgun (WGS) entry which is preliminary data.</text>
</comment>